<protein>
    <submittedName>
        <fullName evidence="1">Uncharacterized protein</fullName>
    </submittedName>
</protein>
<evidence type="ECO:0000313" key="2">
    <source>
        <dbReference type="Proteomes" id="UP000236316"/>
    </source>
</evidence>
<proteinExistence type="predicted"/>
<name>A0A2I2L3P3_9VIRU</name>
<dbReference type="EMBL" id="LT906555">
    <property type="protein sequence ID" value="SNW62162.1"/>
    <property type="molecule type" value="Genomic_DNA"/>
</dbReference>
<accession>A0A2I2L3P3</accession>
<evidence type="ECO:0000313" key="1">
    <source>
        <dbReference type="EMBL" id="SNW62162.1"/>
    </source>
</evidence>
<gene>
    <name evidence="1" type="ORF">ORPV_258</name>
</gene>
<dbReference type="KEGG" id="vg:35382026"/>
<dbReference type="Proteomes" id="UP000236316">
    <property type="component" value="Segment"/>
</dbReference>
<reference evidence="1" key="1">
    <citation type="submission" date="2017-08" db="EMBL/GenBank/DDBJ databases">
        <authorList>
            <consortium name="Urmite Genomes"/>
        </authorList>
    </citation>
    <scope>NUCLEOTIDE SEQUENCE [LARGE SCALE GENOMIC DNA]</scope>
    <source>
        <strain evidence="1">IHUMI-LCC2</strain>
    </source>
</reference>
<organism evidence="1">
    <name type="scientific">Orpheovirus IHUMI-LCC2</name>
    <dbReference type="NCBI Taxonomy" id="2023057"/>
    <lineage>
        <taxon>Viruses</taxon>
        <taxon>Varidnaviria</taxon>
        <taxon>Bamfordvirae</taxon>
        <taxon>Nucleocytoviricota</taxon>
        <taxon>Megaviricetes</taxon>
        <taxon>Pimascovirales</taxon>
        <taxon>Ocovirineae</taxon>
        <taxon>Orpheoviridae</taxon>
        <taxon>Alphaorpheovirus</taxon>
        <taxon>Alphaorpheovirus massiliense</taxon>
    </lineage>
</organism>
<keyword evidence="2" id="KW-1185">Reference proteome</keyword>
<dbReference type="RefSeq" id="YP_009448464.1">
    <property type="nucleotide sequence ID" value="NC_036594.1"/>
</dbReference>
<sequence length="125" mass="14478">MPNLNSFLSGFGLYNGLQVGYYMLNGYEGEHKTISRYHDYEYPIKFQFIYNGPNNLIQTIEDANNVMLDLLYKFQTYISGNRIIKSDYGNPYECYFSSGVLTDNVPNRPFNVTITALGKSHRIYI</sequence>
<dbReference type="GeneID" id="35382026"/>